<accession>A0A3M9XQP2</accession>
<sequence>MGGLGDVLSPASTPYGDRFTTIQRVSCETFANRGGAIATLFGEIVAKGGDAIGQIPHEGRRLVTLRHREFLEVLPTRNPHAPELPHKRLHLTAPSVDYDNRLSSIFASGSAPRRLQSLHQRLDLAMARTRCLLDFRRMLAARSDARRIQALQR</sequence>
<reference evidence="1 2" key="1">
    <citation type="submission" date="2018-08" db="EMBL/GenBank/DDBJ databases">
        <title>Genome sequence of Methylocystis hirsuta CSC1, a methanotroph able to accumulate PHAs.</title>
        <authorList>
            <person name="Bordel S."/>
            <person name="Rodriguez E."/>
            <person name="Gancedo J."/>
            <person name="Munoz R."/>
        </authorList>
    </citation>
    <scope>NUCLEOTIDE SEQUENCE [LARGE SCALE GENOMIC DNA]</scope>
    <source>
        <strain evidence="1 2">CSC1</strain>
    </source>
</reference>
<name>A0A3M9XQP2_9HYPH</name>
<evidence type="ECO:0000313" key="2">
    <source>
        <dbReference type="Proteomes" id="UP000268623"/>
    </source>
</evidence>
<evidence type="ECO:0000313" key="1">
    <source>
        <dbReference type="EMBL" id="RNJ50597.1"/>
    </source>
</evidence>
<protein>
    <submittedName>
        <fullName evidence="1">Uncharacterized protein</fullName>
    </submittedName>
</protein>
<comment type="caution">
    <text evidence="1">The sequence shown here is derived from an EMBL/GenBank/DDBJ whole genome shotgun (WGS) entry which is preliminary data.</text>
</comment>
<organism evidence="1 2">
    <name type="scientific">Methylocystis hirsuta</name>
    <dbReference type="NCBI Taxonomy" id="369798"/>
    <lineage>
        <taxon>Bacteria</taxon>
        <taxon>Pseudomonadati</taxon>
        <taxon>Pseudomonadota</taxon>
        <taxon>Alphaproteobacteria</taxon>
        <taxon>Hyphomicrobiales</taxon>
        <taxon>Methylocystaceae</taxon>
        <taxon>Methylocystis</taxon>
    </lineage>
</organism>
<dbReference type="Proteomes" id="UP000268623">
    <property type="component" value="Unassembled WGS sequence"/>
</dbReference>
<dbReference type="AlphaFoldDB" id="A0A3M9XQP2"/>
<proteinExistence type="predicted"/>
<keyword evidence="2" id="KW-1185">Reference proteome</keyword>
<gene>
    <name evidence="1" type="ORF">D1O30_14415</name>
</gene>
<dbReference type="EMBL" id="QWDD01000001">
    <property type="protein sequence ID" value="RNJ50597.1"/>
    <property type="molecule type" value="Genomic_DNA"/>
</dbReference>